<comment type="similarity">
    <text evidence="1">Belongs to the short-chain dehydrogenases/reductases (SDR) family.</text>
</comment>
<evidence type="ECO:0000313" key="4">
    <source>
        <dbReference type="Proteomes" id="UP000287394"/>
    </source>
</evidence>
<dbReference type="EMBL" id="AP025739">
    <property type="protein sequence ID" value="BDI30168.1"/>
    <property type="molecule type" value="Genomic_DNA"/>
</dbReference>
<sequence>MTATNNKRRAALVTGAGRGIGRAIAIMLAEEGYDVALTARGADELSQTAHECEAHGVRALALPADITDPAQLGRVVETCVREFRGLNVLVSNAGSFHWGAADTADPDDWDHLVDLNLKASMRVTRLALPHLLAAEDGAAVLFIASMAGRVAFGMNAAYVASKHGVVGFAGSVFKDVRERGVKVCAICPGLVETSITHDIGADHAKMIQPEDIAEAARYVLRSPSRVCPTEILLQPQRAPWAK</sequence>
<dbReference type="PANTHER" id="PTHR44196:SF1">
    <property type="entry name" value="DEHYDROGENASE_REDUCTASE SDR FAMILY MEMBER 7B"/>
    <property type="match status" value="1"/>
</dbReference>
<dbReference type="CDD" id="cd05233">
    <property type="entry name" value="SDR_c"/>
    <property type="match status" value="1"/>
</dbReference>
<protein>
    <submittedName>
        <fullName evidence="3">Aldehyde dehydrogenase</fullName>
    </submittedName>
</protein>
<dbReference type="FunFam" id="3.40.50.720:FF:000084">
    <property type="entry name" value="Short-chain dehydrogenase reductase"/>
    <property type="match status" value="1"/>
</dbReference>
<evidence type="ECO:0000256" key="1">
    <source>
        <dbReference type="ARBA" id="ARBA00006484"/>
    </source>
</evidence>
<dbReference type="KEGG" id="ccot:CCAX7_22190"/>
<dbReference type="InterPro" id="IPR036291">
    <property type="entry name" value="NAD(P)-bd_dom_sf"/>
</dbReference>
<keyword evidence="2" id="KW-0560">Oxidoreductase</keyword>
<dbReference type="Pfam" id="PF00106">
    <property type="entry name" value="adh_short"/>
    <property type="match status" value="1"/>
</dbReference>
<dbReference type="InterPro" id="IPR002347">
    <property type="entry name" value="SDR_fam"/>
</dbReference>
<dbReference type="OrthoDB" id="9803333at2"/>
<evidence type="ECO:0000256" key="2">
    <source>
        <dbReference type="ARBA" id="ARBA00023002"/>
    </source>
</evidence>
<dbReference type="Gene3D" id="3.40.50.720">
    <property type="entry name" value="NAD(P)-binding Rossmann-like Domain"/>
    <property type="match status" value="1"/>
</dbReference>
<dbReference type="Proteomes" id="UP000287394">
    <property type="component" value="Chromosome"/>
</dbReference>
<proteinExistence type="inferred from homology"/>
<organism evidence="3 4">
    <name type="scientific">Capsulimonas corticalis</name>
    <dbReference type="NCBI Taxonomy" id="2219043"/>
    <lineage>
        <taxon>Bacteria</taxon>
        <taxon>Bacillati</taxon>
        <taxon>Armatimonadota</taxon>
        <taxon>Armatimonadia</taxon>
        <taxon>Capsulimonadales</taxon>
        <taxon>Capsulimonadaceae</taxon>
        <taxon>Capsulimonas</taxon>
    </lineage>
</organism>
<dbReference type="GO" id="GO:0016491">
    <property type="term" value="F:oxidoreductase activity"/>
    <property type="evidence" value="ECO:0007669"/>
    <property type="project" value="UniProtKB-KW"/>
</dbReference>
<gene>
    <name evidence="3" type="ORF">CCAX7_22190</name>
</gene>
<name>A0A402D285_9BACT</name>
<dbReference type="RefSeq" id="WP_119323618.1">
    <property type="nucleotide sequence ID" value="NZ_AP025739.1"/>
</dbReference>
<dbReference type="SUPFAM" id="SSF51735">
    <property type="entry name" value="NAD(P)-binding Rossmann-fold domains"/>
    <property type="match status" value="1"/>
</dbReference>
<evidence type="ECO:0000313" key="3">
    <source>
        <dbReference type="EMBL" id="BDI30168.1"/>
    </source>
</evidence>
<dbReference type="GO" id="GO:0016020">
    <property type="term" value="C:membrane"/>
    <property type="evidence" value="ECO:0007669"/>
    <property type="project" value="TreeGrafter"/>
</dbReference>
<dbReference type="PANTHER" id="PTHR44196">
    <property type="entry name" value="DEHYDROGENASE/REDUCTASE SDR FAMILY MEMBER 7B"/>
    <property type="match status" value="1"/>
</dbReference>
<dbReference type="AlphaFoldDB" id="A0A402D285"/>
<accession>A0A402D285</accession>
<keyword evidence="4" id="KW-1185">Reference proteome</keyword>
<reference evidence="3 4" key="1">
    <citation type="journal article" date="2019" name="Int. J. Syst. Evol. Microbiol.">
        <title>Capsulimonas corticalis gen. nov., sp. nov., an aerobic capsulated bacterium, of a novel bacterial order, Capsulimonadales ord. nov., of the class Armatimonadia of the phylum Armatimonadetes.</title>
        <authorList>
            <person name="Li J."/>
            <person name="Kudo C."/>
            <person name="Tonouchi A."/>
        </authorList>
    </citation>
    <scope>NUCLEOTIDE SEQUENCE [LARGE SCALE GENOMIC DNA]</scope>
    <source>
        <strain evidence="3 4">AX-7</strain>
    </source>
</reference>
<dbReference type="PRINTS" id="PR00081">
    <property type="entry name" value="GDHRDH"/>
</dbReference>